<keyword evidence="6" id="KW-1133">Transmembrane helix</keyword>
<dbReference type="EC" id="2.7.13.3" evidence="2"/>
<feature type="transmembrane region" description="Helical" evidence="6">
    <location>
        <begin position="48"/>
        <end position="69"/>
    </location>
</feature>
<dbReference type="GO" id="GO:0000155">
    <property type="term" value="F:phosphorelay sensor kinase activity"/>
    <property type="evidence" value="ECO:0007669"/>
    <property type="project" value="InterPro"/>
</dbReference>
<dbReference type="InterPro" id="IPR036097">
    <property type="entry name" value="HisK_dim/P_sf"/>
</dbReference>
<dbReference type="PANTHER" id="PTHR43304:SF1">
    <property type="entry name" value="PAC DOMAIN-CONTAINING PROTEIN"/>
    <property type="match status" value="1"/>
</dbReference>
<dbReference type="InterPro" id="IPR000014">
    <property type="entry name" value="PAS"/>
</dbReference>
<evidence type="ECO:0000259" key="8">
    <source>
        <dbReference type="PROSITE" id="PS50112"/>
    </source>
</evidence>
<feature type="transmembrane region" description="Helical" evidence="6">
    <location>
        <begin position="12"/>
        <end position="42"/>
    </location>
</feature>
<feature type="domain" description="PAS" evidence="8">
    <location>
        <begin position="204"/>
        <end position="286"/>
    </location>
</feature>
<feature type="domain" description="PAC" evidence="9">
    <location>
        <begin position="421"/>
        <end position="473"/>
    </location>
</feature>
<reference evidence="10 11" key="1">
    <citation type="submission" date="2020-01" db="EMBL/GenBank/DDBJ databases">
        <title>Rhizobium genotypes associated with high levels of biological nitrogen fixation by grain legumes in a temperate-maritime cropping system.</title>
        <authorList>
            <person name="Maluk M."/>
            <person name="Francesc Ferrando Molina F."/>
            <person name="Lopez Del Egido L."/>
            <person name="Lafos M."/>
            <person name="Langarica-Fuentes A."/>
            <person name="Gebre Yohannes G."/>
            <person name="Young M.W."/>
            <person name="Martin P."/>
            <person name="Gantlett R."/>
            <person name="Kenicer G."/>
            <person name="Hawes C."/>
            <person name="Begg G.S."/>
            <person name="Quilliam R.S."/>
            <person name="Squire G.R."/>
            <person name="Poole P.S."/>
            <person name="Young P.W."/>
            <person name="Iannetta P.M."/>
            <person name="James E.K."/>
        </authorList>
    </citation>
    <scope>NUCLEOTIDE SEQUENCE [LARGE SCALE GENOMIC DNA]</scope>
    <source>
        <strain evidence="10 11">JHI944</strain>
    </source>
</reference>
<dbReference type="EMBL" id="WXXP01000002">
    <property type="protein sequence ID" value="NEK48522.1"/>
    <property type="molecule type" value="Genomic_DNA"/>
</dbReference>
<dbReference type="SMART" id="SM00388">
    <property type="entry name" value="HisKA"/>
    <property type="match status" value="1"/>
</dbReference>
<comment type="caution">
    <text evidence="10">The sequence shown here is derived from an EMBL/GenBank/DDBJ whole genome shotgun (WGS) entry which is preliminary data.</text>
</comment>
<evidence type="ECO:0000259" key="7">
    <source>
        <dbReference type="PROSITE" id="PS50109"/>
    </source>
</evidence>
<keyword evidence="3" id="KW-0597">Phosphoprotein</keyword>
<dbReference type="InterPro" id="IPR005467">
    <property type="entry name" value="His_kinase_dom"/>
</dbReference>
<dbReference type="InterPro" id="IPR000700">
    <property type="entry name" value="PAS-assoc_C"/>
</dbReference>
<evidence type="ECO:0000256" key="4">
    <source>
        <dbReference type="ARBA" id="ARBA00022679"/>
    </source>
</evidence>
<dbReference type="InterPro" id="IPR035965">
    <property type="entry name" value="PAS-like_dom_sf"/>
</dbReference>
<keyword evidence="4" id="KW-0808">Transferase</keyword>
<dbReference type="CDD" id="cd00130">
    <property type="entry name" value="PAS"/>
    <property type="match status" value="2"/>
</dbReference>
<dbReference type="PANTHER" id="PTHR43304">
    <property type="entry name" value="PHYTOCHROME-LIKE PROTEIN CPH1"/>
    <property type="match status" value="1"/>
</dbReference>
<keyword evidence="6" id="KW-0472">Membrane</keyword>
<keyword evidence="6" id="KW-0812">Transmembrane</keyword>
<evidence type="ECO:0000256" key="1">
    <source>
        <dbReference type="ARBA" id="ARBA00000085"/>
    </source>
</evidence>
<dbReference type="PRINTS" id="PR00344">
    <property type="entry name" value="BCTRLSENSOR"/>
</dbReference>
<evidence type="ECO:0000256" key="6">
    <source>
        <dbReference type="SAM" id="Phobius"/>
    </source>
</evidence>
<dbReference type="InterPro" id="IPR003594">
    <property type="entry name" value="HATPase_dom"/>
</dbReference>
<dbReference type="PROSITE" id="PS50109">
    <property type="entry name" value="HIS_KIN"/>
    <property type="match status" value="1"/>
</dbReference>
<dbReference type="InterPro" id="IPR036890">
    <property type="entry name" value="HATPase_C_sf"/>
</dbReference>
<dbReference type="PROSITE" id="PS50113">
    <property type="entry name" value="PAC"/>
    <property type="match status" value="2"/>
</dbReference>
<gene>
    <name evidence="10" type="ORF">GUK36_03665</name>
</gene>
<keyword evidence="5" id="KW-0418">Kinase</keyword>
<dbReference type="InterPro" id="IPR004358">
    <property type="entry name" value="Sig_transdc_His_kin-like_C"/>
</dbReference>
<dbReference type="PROSITE" id="PS50112">
    <property type="entry name" value="PAS"/>
    <property type="match status" value="1"/>
</dbReference>
<dbReference type="SUPFAM" id="SSF55874">
    <property type="entry name" value="ATPase domain of HSP90 chaperone/DNA topoisomerase II/histidine kinase"/>
    <property type="match status" value="1"/>
</dbReference>
<dbReference type="Pfam" id="PF00512">
    <property type="entry name" value="HisKA"/>
    <property type="match status" value="1"/>
</dbReference>
<dbReference type="SMART" id="SM00086">
    <property type="entry name" value="PAC"/>
    <property type="match status" value="2"/>
</dbReference>
<dbReference type="SUPFAM" id="SSF55785">
    <property type="entry name" value="PYP-like sensor domain (PAS domain)"/>
    <property type="match status" value="3"/>
</dbReference>
<evidence type="ECO:0000313" key="10">
    <source>
        <dbReference type="EMBL" id="NEK48522.1"/>
    </source>
</evidence>
<evidence type="ECO:0000256" key="5">
    <source>
        <dbReference type="ARBA" id="ARBA00022777"/>
    </source>
</evidence>
<dbReference type="CDD" id="cd00082">
    <property type="entry name" value="HisKA"/>
    <property type="match status" value="1"/>
</dbReference>
<organism evidence="10 11">
    <name type="scientific">Rhizobium leguminosarum</name>
    <dbReference type="NCBI Taxonomy" id="384"/>
    <lineage>
        <taxon>Bacteria</taxon>
        <taxon>Pseudomonadati</taxon>
        <taxon>Pseudomonadota</taxon>
        <taxon>Alphaproteobacteria</taxon>
        <taxon>Hyphomicrobiales</taxon>
        <taxon>Rhizobiaceae</taxon>
        <taxon>Rhizobium/Agrobacterium group</taxon>
        <taxon>Rhizobium</taxon>
    </lineage>
</organism>
<accession>A0A6P0D9Y3</accession>
<evidence type="ECO:0000313" key="11">
    <source>
        <dbReference type="Proteomes" id="UP000471409"/>
    </source>
</evidence>
<comment type="catalytic activity">
    <reaction evidence="1">
        <text>ATP + protein L-histidine = ADP + protein N-phospho-L-histidine.</text>
        <dbReference type="EC" id="2.7.13.3"/>
    </reaction>
</comment>
<dbReference type="Proteomes" id="UP000471409">
    <property type="component" value="Unassembled WGS sequence"/>
</dbReference>
<dbReference type="Pfam" id="PF02518">
    <property type="entry name" value="HATPase_c"/>
    <property type="match status" value="1"/>
</dbReference>
<name>A0A6P0D9Y3_RHILE</name>
<feature type="domain" description="PAC" evidence="9">
    <location>
        <begin position="289"/>
        <end position="342"/>
    </location>
</feature>
<evidence type="ECO:0000256" key="3">
    <source>
        <dbReference type="ARBA" id="ARBA00022553"/>
    </source>
</evidence>
<dbReference type="InterPro" id="IPR001610">
    <property type="entry name" value="PAC"/>
</dbReference>
<dbReference type="Pfam" id="PF08447">
    <property type="entry name" value="PAS_3"/>
    <property type="match status" value="3"/>
</dbReference>
<feature type="domain" description="Histidine kinase" evidence="7">
    <location>
        <begin position="493"/>
        <end position="705"/>
    </location>
</feature>
<dbReference type="Gene3D" id="3.30.565.10">
    <property type="entry name" value="Histidine kinase-like ATPase, C-terminal domain"/>
    <property type="match status" value="1"/>
</dbReference>
<dbReference type="AlphaFoldDB" id="A0A6P0D9Y3"/>
<sequence>MTKNIAFPRMAILVAFSVAGGLLSWLTSSPIGLLLPIVVLVHRFNRNVVFITCSILSIALLLALAAALVNPIGIRPILVSWGTFLVVALGCVFVLGFNRPRHAAFPIAGGSPSVGEQHPPGPTEQFLSLVHPDDRDVASQASSRAFWSGFPQIVRYRRLQPDGSYAWYELRADPGYAIADDTPAKISAQHLPWSITSAIGETAEAARTALVLETIFGTGWAMDTTGRFTYATPNAQTTIGQTLQEMNEQLTDQDFLDGGDLGWKYIFHPDEYERVAASLRHSLQTGDHWNNEYRLRRVSTGEYGWHRVAMRPTRDREGRITGWYGMSIDITVYKQTEAALRVREQELSQLVNMVPVHIMRLSDERKPTFLSKATLDYFALDDQYTEHSEATLAAMRSAIHPDDAVRLTSALRQGAERGDRIAIRYRVRGADGVFRWMDSRAEPIRDASGIIVEWYAVSLDVNDQVLAQEELRLAHEDLAKATQAANLAELSASIAHEVAQPLAALLSSSDACKQWLSLDPPNLDRAQQALQRIIRSGNAATDIVSRIRALFAQSTDTREPSDIRRIVSEASDLTAEERLRRGVTLDVEIDRDLPTLQLDRVQIQQAIINLMKNGIEAIDPKSNTRSLGIRINRVDDKVQLAISDSGSGVEVPSKIFEPFYTTKGQGMGMGLAICRSIITSHGGRLWVEPNEPRGAKFIFTLPIAELQPLGQANPV</sequence>
<dbReference type="InterPro" id="IPR003661">
    <property type="entry name" value="HisK_dim/P_dom"/>
</dbReference>
<dbReference type="SUPFAM" id="SSF47384">
    <property type="entry name" value="Homodimeric domain of signal transducing histidine kinase"/>
    <property type="match status" value="1"/>
</dbReference>
<proteinExistence type="predicted"/>
<feature type="transmembrane region" description="Helical" evidence="6">
    <location>
        <begin position="76"/>
        <end position="97"/>
    </location>
</feature>
<dbReference type="SMART" id="SM00387">
    <property type="entry name" value="HATPase_c"/>
    <property type="match status" value="1"/>
</dbReference>
<dbReference type="Gene3D" id="1.10.287.130">
    <property type="match status" value="1"/>
</dbReference>
<dbReference type="InterPro" id="IPR052162">
    <property type="entry name" value="Sensor_kinase/Photoreceptor"/>
</dbReference>
<evidence type="ECO:0000259" key="9">
    <source>
        <dbReference type="PROSITE" id="PS50113"/>
    </source>
</evidence>
<dbReference type="NCBIfam" id="TIGR00229">
    <property type="entry name" value="sensory_box"/>
    <property type="match status" value="1"/>
</dbReference>
<evidence type="ECO:0000256" key="2">
    <source>
        <dbReference type="ARBA" id="ARBA00012438"/>
    </source>
</evidence>
<dbReference type="Gene3D" id="3.30.450.20">
    <property type="entry name" value="PAS domain"/>
    <property type="match status" value="3"/>
</dbReference>
<dbReference type="InterPro" id="IPR013655">
    <property type="entry name" value="PAS_fold_3"/>
</dbReference>
<protein>
    <recommendedName>
        <fullName evidence="2">histidine kinase</fullName>
        <ecNumber evidence="2">2.7.13.3</ecNumber>
    </recommendedName>
</protein>